<feature type="chain" id="PRO_5025397506" description="PH domain-containing protein" evidence="3">
    <location>
        <begin position="24"/>
        <end position="377"/>
    </location>
</feature>
<comment type="caution">
    <text evidence="4">The sequence shown here is derived from an EMBL/GenBank/DDBJ whole genome shotgun (WGS) entry which is preliminary data.</text>
</comment>
<feature type="transmembrane region" description="Helical" evidence="2">
    <location>
        <begin position="92"/>
        <end position="119"/>
    </location>
</feature>
<dbReference type="Proteomes" id="UP000469452">
    <property type="component" value="Unassembled WGS sequence"/>
</dbReference>
<feature type="region of interest" description="Disordered" evidence="1">
    <location>
        <begin position="220"/>
        <end position="249"/>
    </location>
</feature>
<gene>
    <name evidence="4" type="ORF">AaE_005008</name>
</gene>
<dbReference type="AlphaFoldDB" id="A0A6A5A921"/>
<protein>
    <recommendedName>
        <fullName evidence="6">PH domain-containing protein</fullName>
    </recommendedName>
</protein>
<evidence type="ECO:0000313" key="5">
    <source>
        <dbReference type="Proteomes" id="UP000469452"/>
    </source>
</evidence>
<evidence type="ECO:0008006" key="6">
    <source>
        <dbReference type="Google" id="ProtNLM"/>
    </source>
</evidence>
<name>A0A6A5A921_APHAT</name>
<evidence type="ECO:0000256" key="1">
    <source>
        <dbReference type="SAM" id="MobiDB-lite"/>
    </source>
</evidence>
<sequence length="377" mass="40671">MVHGLALPLGVVVLWSGLRNACASKHLLRSLHSIDTVPPINVAEMPSGKALQVEAPEPLAVAIAVPDGSVTTSLDFANGYGTSFECTSVCHFITISFALAIGLFLILLLVIPVSTTNYVKSSSRKRVSKRPLDAAADELPYQVAPHAPPQALHSRDRRVANDVAAAIDDDIDTTDTSRYDLIASLSAGPNDTQPLIKAIRTASMLSPRSQRLRTALGQSPLGAARAKQQHRGVAESAPPPAPSTTSYETLKDEEIQEAEYLEFVRRLSGDGIVLKRIKTKGRGVKIAKWRIRLTHDMMALHLSKQEGLHVLKKTESVQVKDIVGMTTGTLEAGGAIYLSLLQVDNSSLDFQADNEAMHQKMYNGFGMLLRGAQPGKT</sequence>
<evidence type="ECO:0000256" key="3">
    <source>
        <dbReference type="SAM" id="SignalP"/>
    </source>
</evidence>
<evidence type="ECO:0000313" key="4">
    <source>
        <dbReference type="EMBL" id="KAF0755330.1"/>
    </source>
</evidence>
<keyword evidence="2" id="KW-0812">Transmembrane</keyword>
<keyword evidence="2" id="KW-0472">Membrane</keyword>
<organism evidence="4 5">
    <name type="scientific">Aphanomyces astaci</name>
    <name type="common">Crayfish plague agent</name>
    <dbReference type="NCBI Taxonomy" id="112090"/>
    <lineage>
        <taxon>Eukaryota</taxon>
        <taxon>Sar</taxon>
        <taxon>Stramenopiles</taxon>
        <taxon>Oomycota</taxon>
        <taxon>Saprolegniomycetes</taxon>
        <taxon>Saprolegniales</taxon>
        <taxon>Verrucalvaceae</taxon>
        <taxon>Aphanomyces</taxon>
    </lineage>
</organism>
<dbReference type="EMBL" id="VJMI01010599">
    <property type="protein sequence ID" value="KAF0755330.1"/>
    <property type="molecule type" value="Genomic_DNA"/>
</dbReference>
<reference evidence="4 5" key="1">
    <citation type="submission" date="2019-06" db="EMBL/GenBank/DDBJ databases">
        <title>Genomics analysis of Aphanomyces spp. identifies a new class of oomycete effector associated with host adaptation.</title>
        <authorList>
            <person name="Gaulin E."/>
        </authorList>
    </citation>
    <scope>NUCLEOTIDE SEQUENCE [LARGE SCALE GENOMIC DNA]</scope>
    <source>
        <strain evidence="4 5">E</strain>
    </source>
</reference>
<dbReference type="VEuPathDB" id="FungiDB:H257_13503"/>
<feature type="signal peptide" evidence="3">
    <location>
        <begin position="1"/>
        <end position="23"/>
    </location>
</feature>
<accession>A0A6A5A921</accession>
<evidence type="ECO:0000256" key="2">
    <source>
        <dbReference type="SAM" id="Phobius"/>
    </source>
</evidence>
<keyword evidence="3" id="KW-0732">Signal</keyword>
<proteinExistence type="predicted"/>
<keyword evidence="2" id="KW-1133">Transmembrane helix</keyword>